<name>A0A5D3K987_9BRAD</name>
<dbReference type="InterPro" id="IPR018060">
    <property type="entry name" value="HTH_AraC"/>
</dbReference>
<dbReference type="Pfam" id="PF12833">
    <property type="entry name" value="HTH_18"/>
    <property type="match status" value="1"/>
</dbReference>
<sequence>MLDNSSKDTSTHPLTEMLRGLKLEGVDYARCRMTAPWGLLFPAQSKAQFHFVAGRGCWLRTPDGTWVPLEEGDAVLLPRGAEHALASSPDAFPAPVEHCHFEPVCCGILDTCSDGNSDGEETVLFGAGMTFNLDSQHPLLLMMPELMQMHELATDEPAIPHLLEAMTAELALDRVGAGGMLTRLADVVAAALIRNWVEKGCGSEGWVAAARDPGIGRVLAAIHRDPTGDWTVEALADVMHASRSAFALRFANVVGQTPARYVAQLRMQEAKQWLLRDRLKIAVVARRLGYESEAAFSRAFKRIIGAPPSYFRAAPIAADHGERPGRTDRPSDN</sequence>
<proteinExistence type="predicted"/>
<keyword evidence="6" id="KW-1185">Reference proteome</keyword>
<keyword evidence="2" id="KW-0238">DNA-binding</keyword>
<dbReference type="Gene3D" id="1.10.10.60">
    <property type="entry name" value="Homeodomain-like"/>
    <property type="match status" value="2"/>
</dbReference>
<evidence type="ECO:0000259" key="4">
    <source>
        <dbReference type="PROSITE" id="PS01124"/>
    </source>
</evidence>
<dbReference type="RefSeq" id="WP_148775672.1">
    <property type="nucleotide sequence ID" value="NZ_VSSS01000049.1"/>
</dbReference>
<keyword evidence="1" id="KW-0805">Transcription regulation</keyword>
<reference evidence="5 6" key="1">
    <citation type="submission" date="2019-08" db="EMBL/GenBank/DDBJ databases">
        <title>Bradyrhizobium hipponensis sp. nov., a rhizobium isolated from a Lupinus angustifolius root nodule in Tunisia.</title>
        <authorList>
            <person name="Off K."/>
            <person name="Rejili M."/>
            <person name="Mars M."/>
            <person name="Brachmann A."/>
            <person name="Marin M."/>
        </authorList>
    </citation>
    <scope>NUCLEOTIDE SEQUENCE [LARGE SCALE GENOMIC DNA]</scope>
    <source>
        <strain evidence="5 6">CTAW71</strain>
    </source>
</reference>
<evidence type="ECO:0000256" key="1">
    <source>
        <dbReference type="ARBA" id="ARBA00023015"/>
    </source>
</evidence>
<dbReference type="PANTHER" id="PTHR11019:SF159">
    <property type="entry name" value="TRANSCRIPTIONAL REGULATOR-RELATED"/>
    <property type="match status" value="1"/>
</dbReference>
<dbReference type="PROSITE" id="PS01124">
    <property type="entry name" value="HTH_ARAC_FAMILY_2"/>
    <property type="match status" value="1"/>
</dbReference>
<dbReference type="AlphaFoldDB" id="A0A5D3K987"/>
<dbReference type="SMART" id="SM00342">
    <property type="entry name" value="HTH_ARAC"/>
    <property type="match status" value="1"/>
</dbReference>
<dbReference type="OrthoDB" id="9802263at2"/>
<dbReference type="EMBL" id="VSSS01000049">
    <property type="protein sequence ID" value="TYL91090.1"/>
    <property type="molecule type" value="Genomic_DNA"/>
</dbReference>
<dbReference type="InterPro" id="IPR020449">
    <property type="entry name" value="Tscrpt_reg_AraC-type_HTH"/>
</dbReference>
<protein>
    <submittedName>
        <fullName evidence="5">AraC family transcriptional regulator</fullName>
    </submittedName>
</protein>
<dbReference type="GO" id="GO:0043565">
    <property type="term" value="F:sequence-specific DNA binding"/>
    <property type="evidence" value="ECO:0007669"/>
    <property type="project" value="InterPro"/>
</dbReference>
<dbReference type="PRINTS" id="PR00032">
    <property type="entry name" value="HTHARAC"/>
</dbReference>
<dbReference type="InterPro" id="IPR018062">
    <property type="entry name" value="HTH_AraC-typ_CS"/>
</dbReference>
<evidence type="ECO:0000313" key="5">
    <source>
        <dbReference type="EMBL" id="TYL91090.1"/>
    </source>
</evidence>
<dbReference type="SUPFAM" id="SSF46689">
    <property type="entry name" value="Homeodomain-like"/>
    <property type="match status" value="2"/>
</dbReference>
<keyword evidence="3" id="KW-0804">Transcription</keyword>
<dbReference type="PROSITE" id="PS00041">
    <property type="entry name" value="HTH_ARAC_FAMILY_1"/>
    <property type="match status" value="1"/>
</dbReference>
<gene>
    <name evidence="5" type="ORF">FXB40_29770</name>
</gene>
<organism evidence="5 6">
    <name type="scientific">Bradyrhizobium rifense</name>
    <dbReference type="NCBI Taxonomy" id="515499"/>
    <lineage>
        <taxon>Bacteria</taxon>
        <taxon>Pseudomonadati</taxon>
        <taxon>Pseudomonadota</taxon>
        <taxon>Alphaproteobacteria</taxon>
        <taxon>Hyphomicrobiales</taxon>
        <taxon>Nitrobacteraceae</taxon>
        <taxon>Bradyrhizobium</taxon>
    </lineage>
</organism>
<dbReference type="PANTHER" id="PTHR11019">
    <property type="entry name" value="HTH-TYPE TRANSCRIPTIONAL REGULATOR NIMR"/>
    <property type="match status" value="1"/>
</dbReference>
<evidence type="ECO:0000256" key="3">
    <source>
        <dbReference type="ARBA" id="ARBA00023163"/>
    </source>
</evidence>
<dbReference type="InterPro" id="IPR032783">
    <property type="entry name" value="AraC_lig"/>
</dbReference>
<dbReference type="Pfam" id="PF12852">
    <property type="entry name" value="Cupin_6"/>
    <property type="match status" value="1"/>
</dbReference>
<feature type="domain" description="HTH araC/xylS-type" evidence="4">
    <location>
        <begin position="216"/>
        <end position="314"/>
    </location>
</feature>
<comment type="caution">
    <text evidence="5">The sequence shown here is derived from an EMBL/GenBank/DDBJ whole genome shotgun (WGS) entry which is preliminary data.</text>
</comment>
<accession>A0A5D3K987</accession>
<evidence type="ECO:0000313" key="6">
    <source>
        <dbReference type="Proteomes" id="UP000324758"/>
    </source>
</evidence>
<dbReference type="GO" id="GO:0003700">
    <property type="term" value="F:DNA-binding transcription factor activity"/>
    <property type="evidence" value="ECO:0007669"/>
    <property type="project" value="InterPro"/>
</dbReference>
<evidence type="ECO:0000256" key="2">
    <source>
        <dbReference type="ARBA" id="ARBA00023125"/>
    </source>
</evidence>
<dbReference type="InterPro" id="IPR009057">
    <property type="entry name" value="Homeodomain-like_sf"/>
</dbReference>
<dbReference type="Proteomes" id="UP000324758">
    <property type="component" value="Unassembled WGS sequence"/>
</dbReference>